<feature type="domain" description="ENTH" evidence="4">
    <location>
        <begin position="1"/>
        <end position="121"/>
    </location>
</feature>
<evidence type="ECO:0000313" key="6">
    <source>
        <dbReference type="Proteomes" id="UP000723463"/>
    </source>
</evidence>
<dbReference type="GO" id="GO:0048268">
    <property type="term" value="P:clathrin coat assembly"/>
    <property type="evidence" value="ECO:0007669"/>
    <property type="project" value="InterPro"/>
</dbReference>
<dbReference type="SUPFAM" id="SSF89009">
    <property type="entry name" value="GAT-like domain"/>
    <property type="match status" value="1"/>
</dbReference>
<comment type="caution">
    <text evidence="5">The sequence shown here is derived from an EMBL/GenBank/DDBJ whole genome shotgun (WGS) entry which is preliminary data.</text>
</comment>
<evidence type="ECO:0000256" key="3">
    <source>
        <dbReference type="SAM" id="MobiDB-lite"/>
    </source>
</evidence>
<feature type="compositionally biased region" description="Low complexity" evidence="3">
    <location>
        <begin position="280"/>
        <end position="311"/>
    </location>
</feature>
<dbReference type="PROSITE" id="PS50942">
    <property type="entry name" value="ENTH"/>
    <property type="match status" value="1"/>
</dbReference>
<organism evidence="5 6">
    <name type="scientific">Mortierella hygrophila</name>
    <dbReference type="NCBI Taxonomy" id="979708"/>
    <lineage>
        <taxon>Eukaryota</taxon>
        <taxon>Fungi</taxon>
        <taxon>Fungi incertae sedis</taxon>
        <taxon>Mucoromycota</taxon>
        <taxon>Mortierellomycotina</taxon>
        <taxon>Mortierellomycetes</taxon>
        <taxon>Mortierellales</taxon>
        <taxon>Mortierellaceae</taxon>
        <taxon>Mortierella</taxon>
    </lineage>
</organism>
<dbReference type="InterPro" id="IPR008942">
    <property type="entry name" value="ENTH_VHS"/>
</dbReference>
<reference evidence="5" key="1">
    <citation type="journal article" date="2020" name="Fungal Divers.">
        <title>Resolving the Mortierellaceae phylogeny through synthesis of multi-gene phylogenetics and phylogenomics.</title>
        <authorList>
            <person name="Vandepol N."/>
            <person name="Liber J."/>
            <person name="Desiro A."/>
            <person name="Na H."/>
            <person name="Kennedy M."/>
            <person name="Barry K."/>
            <person name="Grigoriev I.V."/>
            <person name="Miller A.N."/>
            <person name="O'Donnell K."/>
            <person name="Stajich J.E."/>
            <person name="Bonito G."/>
        </authorList>
    </citation>
    <scope>NUCLEOTIDE SEQUENCE</scope>
    <source>
        <strain evidence="5">NRRL 2591</strain>
    </source>
</reference>
<dbReference type="EMBL" id="JAAAXW010000034">
    <property type="protein sequence ID" value="KAF9548027.1"/>
    <property type="molecule type" value="Genomic_DNA"/>
</dbReference>
<dbReference type="AlphaFoldDB" id="A0A9P6FE50"/>
<dbReference type="GO" id="GO:0030136">
    <property type="term" value="C:clathrin-coated vesicle"/>
    <property type="evidence" value="ECO:0007669"/>
    <property type="project" value="InterPro"/>
</dbReference>
<dbReference type="GO" id="GO:0005545">
    <property type="term" value="F:1-phosphatidylinositol binding"/>
    <property type="evidence" value="ECO:0007669"/>
    <property type="project" value="InterPro"/>
</dbReference>
<dbReference type="PANTHER" id="PTHR22951:SF5">
    <property type="entry name" value="PHOSPHATIDYLINOSITOL-BINDING CLATHRIN ASSEMBLY PROTEIN LAP"/>
    <property type="match status" value="1"/>
</dbReference>
<sequence length="599" mass="65416">MEKAVIGATKPKCMYPKQKYIDTLLFGASTSMHNIMLIMNALQPRLSSNTWTTSFKSLLVIHLLTRSDAGNDVLSFCASQRGILSAAYKGGANSGHSGTIRAYTAYLIEKIHVYGELKRDLVRTGVQGRDGYLKSLSLSKGLLHHVAALQKQIAALLSCKFYVDELSNEVTIGAFALLVQDLLRLFQAMNEGVINILQHYFEMTKDQARLGLQIYKTFAEQTTKSMEYFSIAKRMESVIHITIPQLKHAPLSLVRTLEDYLNSPDFEEGQQAAVKQKEVTATSAAKQASKPAAAKSSSSTPSNTNGKSNSNIAKDDDDTWANKKTADESSKRQSTKKDMIDFFSSIDNEETTIQQNPNNFQAQLMTGGDAFQQFQLQLQMQQQQFLQMQQQQQLQQQQMLQSQFTGMPGNNNMFQQADMVMPQQTGYGNTNPFAMGGSQSNLYQANNNNGMIMPQNTGNPFRMGGGPTSLQQQQVPPVPAMPMMTGMQHYNSMTNSNMVSSQPTGSTNPFAPSANPLNPFSPNFGKVPTQPTGMGAGMGGSGNGTDFMNMNSAFGGNNNGGGMNQGMVNSNPTGAGNPWGQQQQQQQTGFGHQGNGSFM</sequence>
<keyword evidence="6" id="KW-1185">Reference proteome</keyword>
<gene>
    <name evidence="5" type="ORF">EC957_007310</name>
</gene>
<keyword evidence="2" id="KW-0963">Cytoplasm</keyword>
<feature type="compositionally biased region" description="Low complexity" evidence="3">
    <location>
        <begin position="571"/>
        <end position="590"/>
    </location>
</feature>
<dbReference type="GO" id="GO:0005546">
    <property type="term" value="F:phosphatidylinositol-4,5-bisphosphate binding"/>
    <property type="evidence" value="ECO:0007669"/>
    <property type="project" value="TreeGrafter"/>
</dbReference>
<dbReference type="InterPro" id="IPR014712">
    <property type="entry name" value="ANTH_dom_sf"/>
</dbReference>
<dbReference type="InterPro" id="IPR011417">
    <property type="entry name" value="ANTH_dom"/>
</dbReference>
<evidence type="ECO:0000259" key="4">
    <source>
        <dbReference type="PROSITE" id="PS50942"/>
    </source>
</evidence>
<dbReference type="GO" id="GO:0072583">
    <property type="term" value="P:clathrin-dependent endocytosis"/>
    <property type="evidence" value="ECO:0007669"/>
    <property type="project" value="InterPro"/>
</dbReference>
<dbReference type="SUPFAM" id="SSF48464">
    <property type="entry name" value="ENTH/VHS domain"/>
    <property type="match status" value="1"/>
</dbReference>
<protein>
    <recommendedName>
        <fullName evidence="4">ENTH domain-containing protein</fullName>
    </recommendedName>
</protein>
<evidence type="ECO:0000256" key="1">
    <source>
        <dbReference type="ARBA" id="ARBA00004496"/>
    </source>
</evidence>
<proteinExistence type="predicted"/>
<dbReference type="CDD" id="cd16988">
    <property type="entry name" value="ANTH_N_YAP180"/>
    <property type="match status" value="1"/>
</dbReference>
<comment type="subcellular location">
    <subcellularLocation>
        <location evidence="1">Cytoplasm</location>
    </subcellularLocation>
</comment>
<evidence type="ECO:0000313" key="5">
    <source>
        <dbReference type="EMBL" id="KAF9548027.1"/>
    </source>
</evidence>
<feature type="region of interest" description="Disordered" evidence="3">
    <location>
        <begin position="268"/>
        <end position="336"/>
    </location>
</feature>
<dbReference type="SMART" id="SM00273">
    <property type="entry name" value="ENTH"/>
    <property type="match status" value="1"/>
</dbReference>
<dbReference type="FunFam" id="1.20.58.150:FF:000004">
    <property type="entry name" value="ENTH domain protein"/>
    <property type="match status" value="1"/>
</dbReference>
<dbReference type="Pfam" id="PF07651">
    <property type="entry name" value="ANTH"/>
    <property type="match status" value="1"/>
</dbReference>
<dbReference type="Gene3D" id="1.20.58.150">
    <property type="entry name" value="ANTH domain"/>
    <property type="match status" value="1"/>
</dbReference>
<accession>A0A9P6FE50</accession>
<evidence type="ECO:0000256" key="2">
    <source>
        <dbReference type="ARBA" id="ARBA00022490"/>
    </source>
</evidence>
<dbReference type="PANTHER" id="PTHR22951">
    <property type="entry name" value="CLATHRIN ASSEMBLY PROTEIN"/>
    <property type="match status" value="1"/>
</dbReference>
<name>A0A9P6FE50_9FUNG</name>
<dbReference type="GO" id="GO:0005905">
    <property type="term" value="C:clathrin-coated pit"/>
    <property type="evidence" value="ECO:0007669"/>
    <property type="project" value="TreeGrafter"/>
</dbReference>
<dbReference type="GO" id="GO:0032050">
    <property type="term" value="F:clathrin heavy chain binding"/>
    <property type="evidence" value="ECO:0007669"/>
    <property type="project" value="TreeGrafter"/>
</dbReference>
<dbReference type="InterPro" id="IPR045192">
    <property type="entry name" value="AP180-like"/>
</dbReference>
<feature type="compositionally biased region" description="Basic and acidic residues" evidence="3">
    <location>
        <begin position="320"/>
        <end position="336"/>
    </location>
</feature>
<dbReference type="GO" id="GO:0000149">
    <property type="term" value="F:SNARE binding"/>
    <property type="evidence" value="ECO:0007669"/>
    <property type="project" value="TreeGrafter"/>
</dbReference>
<feature type="region of interest" description="Disordered" evidence="3">
    <location>
        <begin position="571"/>
        <end position="599"/>
    </location>
</feature>
<dbReference type="GO" id="GO:0006900">
    <property type="term" value="P:vesicle budding from membrane"/>
    <property type="evidence" value="ECO:0007669"/>
    <property type="project" value="TreeGrafter"/>
</dbReference>
<dbReference type="InterPro" id="IPR013809">
    <property type="entry name" value="ENTH"/>
</dbReference>
<dbReference type="Gene3D" id="1.25.40.90">
    <property type="match status" value="1"/>
</dbReference>
<dbReference type="Proteomes" id="UP000723463">
    <property type="component" value="Unassembled WGS sequence"/>
</dbReference>